<keyword evidence="4" id="KW-1185">Reference proteome</keyword>
<organism evidence="3 4">
    <name type="scientific">Pycnoporus cinnabarinus</name>
    <name type="common">Cinnabar-red polypore</name>
    <name type="synonym">Trametes cinnabarina</name>
    <dbReference type="NCBI Taxonomy" id="5643"/>
    <lineage>
        <taxon>Eukaryota</taxon>
        <taxon>Fungi</taxon>
        <taxon>Dikarya</taxon>
        <taxon>Basidiomycota</taxon>
        <taxon>Agaricomycotina</taxon>
        <taxon>Agaricomycetes</taxon>
        <taxon>Polyporales</taxon>
        <taxon>Polyporaceae</taxon>
        <taxon>Trametes</taxon>
    </lineage>
</organism>
<sequence length="804" mass="90188">MSSDEQPRTPSPAPPQETAGANADETSATHVSSGTLSGHVPSPIRRPGFTAHNRKAVEELAYVDPDPAFFKHHLQACPVSLFKAIEKRRDVQKWINDINKVKTKEASLYQPVASLLSTISEKVFDHLLASGAKERLHLPPKSIMFLDHHRHAPTHFPVGKVDDKPDIIGAIGRDGGYRVAQDGSYEGVPYHCIETIVEAKAIYGDGQAQATRYAFNIQQARPDRPGFYCLSVKPGKFQVVYSSPVGIEASEHKEWNDCNSLCAYVYSLYDPPSGHVLYDRTLVPREPAGVPLGKPIWTIHTESGIYSGACIIFLGDPWGRRTTVFRVTRIGRSVIIKESYVDCGRRFQEAELLEHAHEHGFLPGVVRHISDEDVKNGDDKIVLSKKDGTLTRKKRRIVLADVGQDLTLAKSVNDLLMAIYDTLEVHRTLAHDRQILHRDMSLFNILMYPISAPCADGSYLKDAPPLIDDILEGELRPSEKRQARCLIIDLDNAAFLVDAKADTMPEELRCRTGTPAYIARCVAGGALYTTRANCDWPMRMPDLSDEAKELYIKLHGTGRYSRYTDILTTVHGGVRPQETQLETTSRAKTMRFYHRWEYDAESVYWTMYAALLRVVPQASPKESKTSQRRLNESWKMLNDHTIPHETQFKDSRNPLLEEDAQEIAASLLPTMEPVAQLLNDLALQVYPSYALLTPPPPYDDHLHEAMQRLILDYLIKHRDNPIPLVPGKLRPVSFGENPVTNRGTYGASFQEQGSRGSKRLRGPTDGIQMVRRLTRSSASHHEDPAVFGDAGFELGWEMRNVNEG</sequence>
<evidence type="ECO:0000313" key="4">
    <source>
        <dbReference type="Proteomes" id="UP000029665"/>
    </source>
</evidence>
<dbReference type="InterPro" id="IPR040976">
    <property type="entry name" value="Pkinase_fungal"/>
</dbReference>
<reference evidence="3" key="1">
    <citation type="submission" date="2014-01" db="EMBL/GenBank/DDBJ databases">
        <title>The genome of the white-rot fungus Pycnoporus cinnabarinus: a basidiomycete model with a versatile arsenal for lignocellulosic biomass breakdown.</title>
        <authorList>
            <person name="Levasseur A."/>
            <person name="Lomascolo A."/>
            <person name="Ruiz-Duenas F.J."/>
            <person name="Uzan E."/>
            <person name="Piumi F."/>
            <person name="Kues U."/>
            <person name="Ram A.F.J."/>
            <person name="Murat C."/>
            <person name="Haon M."/>
            <person name="Benoit I."/>
            <person name="Arfi Y."/>
            <person name="Chevret D."/>
            <person name="Drula E."/>
            <person name="Kwon M.J."/>
            <person name="Gouret P."/>
            <person name="Lesage-Meessen L."/>
            <person name="Lombard V."/>
            <person name="Mariette J."/>
            <person name="Noirot C."/>
            <person name="Park J."/>
            <person name="Patyshakuliyeva A."/>
            <person name="Wieneger R.A.B."/>
            <person name="Wosten H.A.B."/>
            <person name="Martin F."/>
            <person name="Coutinho P.M."/>
            <person name="de Vries R."/>
            <person name="Martinez A.T."/>
            <person name="Klopp C."/>
            <person name="Pontarotti P."/>
            <person name="Henrissat B."/>
            <person name="Record E."/>
        </authorList>
    </citation>
    <scope>NUCLEOTIDE SEQUENCE [LARGE SCALE GENOMIC DNA]</scope>
    <source>
        <strain evidence="3">BRFM137</strain>
    </source>
</reference>
<feature type="compositionally biased region" description="Polar residues" evidence="1">
    <location>
        <begin position="738"/>
        <end position="755"/>
    </location>
</feature>
<dbReference type="STRING" id="5643.A0A060SJT6"/>
<comment type="caution">
    <text evidence="3">The sequence shown here is derived from an EMBL/GenBank/DDBJ whole genome shotgun (WGS) entry which is preliminary data.</text>
</comment>
<gene>
    <name evidence="3" type="ORF">BN946_scf184411.g9</name>
</gene>
<feature type="compositionally biased region" description="Polar residues" evidence="1">
    <location>
        <begin position="24"/>
        <end position="36"/>
    </location>
</feature>
<evidence type="ECO:0000313" key="3">
    <source>
        <dbReference type="EMBL" id="CDO74752.1"/>
    </source>
</evidence>
<feature type="domain" description="Fungal-type protein kinase" evidence="2">
    <location>
        <begin position="389"/>
        <end position="519"/>
    </location>
</feature>
<feature type="region of interest" description="Disordered" evidence="1">
    <location>
        <begin position="735"/>
        <end position="763"/>
    </location>
</feature>
<dbReference type="OrthoDB" id="5569250at2759"/>
<proteinExistence type="predicted"/>
<evidence type="ECO:0000259" key="2">
    <source>
        <dbReference type="Pfam" id="PF17667"/>
    </source>
</evidence>
<dbReference type="Pfam" id="PF17667">
    <property type="entry name" value="Pkinase_fungal"/>
    <property type="match status" value="2"/>
</dbReference>
<dbReference type="OMA" id="ATNIHEM"/>
<accession>A0A060SJT6</accession>
<dbReference type="HOGENOM" id="CLU_016820_0_0_1"/>
<dbReference type="AlphaFoldDB" id="A0A060SJT6"/>
<protein>
    <recommendedName>
        <fullName evidence="2">Fungal-type protein kinase domain-containing protein</fullName>
    </recommendedName>
</protein>
<name>A0A060SJT6_PYCCI</name>
<feature type="domain" description="Fungal-type protein kinase" evidence="2">
    <location>
        <begin position="318"/>
        <end position="386"/>
    </location>
</feature>
<dbReference type="InterPro" id="IPR011009">
    <property type="entry name" value="Kinase-like_dom_sf"/>
</dbReference>
<dbReference type="SUPFAM" id="SSF56112">
    <property type="entry name" value="Protein kinase-like (PK-like)"/>
    <property type="match status" value="1"/>
</dbReference>
<dbReference type="EMBL" id="CCBP010000214">
    <property type="protein sequence ID" value="CDO74752.1"/>
    <property type="molecule type" value="Genomic_DNA"/>
</dbReference>
<dbReference type="Proteomes" id="UP000029665">
    <property type="component" value="Unassembled WGS sequence"/>
</dbReference>
<feature type="region of interest" description="Disordered" evidence="1">
    <location>
        <begin position="1"/>
        <end position="48"/>
    </location>
</feature>
<evidence type="ECO:0000256" key="1">
    <source>
        <dbReference type="SAM" id="MobiDB-lite"/>
    </source>
</evidence>